<feature type="chain" id="PRO_5020192275" evidence="3">
    <location>
        <begin position="43"/>
        <end position="239"/>
    </location>
</feature>
<feature type="region of interest" description="Disordered" evidence="2">
    <location>
        <begin position="1"/>
        <end position="20"/>
    </location>
</feature>
<name>A0A4P6KXJ6_9BURK</name>
<proteinExistence type="predicted"/>
<evidence type="ECO:0000256" key="3">
    <source>
        <dbReference type="SAM" id="SignalP"/>
    </source>
</evidence>
<dbReference type="AlphaFoldDB" id="A0A4P6KXJ6"/>
<sequence>MRHSAQGSRTEARPSHQRGRHMKHILHAAVLAVLFAAGSSGAATATEPYRYWSAHLGANTLDHWDARVDFGAGVAFDGRAELQRGLHGGVQVGHATEHARYELEYERGALRVERLALGPVTEAADGRGHYDAVFANAYRTDRLSESLGTFVGGGIGWGRVELPELRLGSTDCRCFGPASKSGFAWQLRAGLEYRLSPVQAVSLQYTWLALPAPERDDGAAADYERRRFGALSLAYTRRF</sequence>
<comment type="subcellular location">
    <subcellularLocation>
        <location evidence="1">Cell outer membrane</location>
    </subcellularLocation>
</comment>
<keyword evidence="5" id="KW-1185">Reference proteome</keyword>
<dbReference type="InterPro" id="IPR011250">
    <property type="entry name" value="OMP/PagP_B-barrel"/>
</dbReference>
<feature type="signal peptide" evidence="3">
    <location>
        <begin position="1"/>
        <end position="42"/>
    </location>
</feature>
<evidence type="ECO:0000256" key="1">
    <source>
        <dbReference type="ARBA" id="ARBA00004442"/>
    </source>
</evidence>
<accession>A0A4P6KXJ6</accession>
<dbReference type="KEGG" id="plue:EWM63_12710"/>
<dbReference type="GO" id="GO:0009279">
    <property type="term" value="C:cell outer membrane"/>
    <property type="evidence" value="ECO:0007669"/>
    <property type="project" value="UniProtKB-SubCell"/>
</dbReference>
<dbReference type="Proteomes" id="UP000290637">
    <property type="component" value="Chromosome"/>
</dbReference>
<organism evidence="4 5">
    <name type="scientific">Pseudoduganella lutea</name>
    <dbReference type="NCBI Taxonomy" id="321985"/>
    <lineage>
        <taxon>Bacteria</taxon>
        <taxon>Pseudomonadati</taxon>
        <taxon>Pseudomonadota</taxon>
        <taxon>Betaproteobacteria</taxon>
        <taxon>Burkholderiales</taxon>
        <taxon>Oxalobacteraceae</taxon>
        <taxon>Telluria group</taxon>
        <taxon>Pseudoduganella</taxon>
    </lineage>
</organism>
<dbReference type="OrthoDB" id="8750267at2"/>
<keyword evidence="3" id="KW-0732">Signal</keyword>
<reference evidence="4 5" key="1">
    <citation type="submission" date="2019-02" db="EMBL/GenBank/DDBJ databases">
        <title>Draft Genome Sequences of Six Type Strains of the Genus Massilia.</title>
        <authorList>
            <person name="Miess H."/>
            <person name="Frediansyhah A."/>
            <person name="Gross H."/>
        </authorList>
    </citation>
    <scope>NUCLEOTIDE SEQUENCE [LARGE SCALE GENOMIC DNA]</scope>
    <source>
        <strain evidence="4 5">DSM 17473</strain>
    </source>
</reference>
<dbReference type="Gene3D" id="2.40.160.20">
    <property type="match status" value="1"/>
</dbReference>
<protein>
    <submittedName>
        <fullName evidence="4">Uncharacterized protein</fullName>
    </submittedName>
</protein>
<gene>
    <name evidence="4" type="ORF">EWM63_12710</name>
</gene>
<evidence type="ECO:0000256" key="2">
    <source>
        <dbReference type="SAM" id="MobiDB-lite"/>
    </source>
</evidence>
<dbReference type="EMBL" id="CP035913">
    <property type="protein sequence ID" value="QBE63730.1"/>
    <property type="molecule type" value="Genomic_DNA"/>
</dbReference>
<evidence type="ECO:0000313" key="5">
    <source>
        <dbReference type="Proteomes" id="UP000290637"/>
    </source>
</evidence>
<evidence type="ECO:0000313" key="4">
    <source>
        <dbReference type="EMBL" id="QBE63730.1"/>
    </source>
</evidence>
<dbReference type="SUPFAM" id="SSF56925">
    <property type="entry name" value="OMPA-like"/>
    <property type="match status" value="1"/>
</dbReference>